<dbReference type="PANTHER" id="PTHR33337:SF40">
    <property type="entry name" value="CENP-V_GFA DOMAIN-CONTAINING PROTEIN-RELATED"/>
    <property type="match status" value="1"/>
</dbReference>
<keyword evidence="4" id="KW-0456">Lyase</keyword>
<evidence type="ECO:0000256" key="2">
    <source>
        <dbReference type="ARBA" id="ARBA00022723"/>
    </source>
</evidence>
<name>A0AA39GKY2_SARSR</name>
<dbReference type="InterPro" id="IPR006913">
    <property type="entry name" value="CENP-V/GFA"/>
</dbReference>
<gene>
    <name evidence="6" type="ORF">NLU13_4172</name>
</gene>
<dbReference type="Pfam" id="PF04828">
    <property type="entry name" value="GFA"/>
    <property type="match status" value="1"/>
</dbReference>
<evidence type="ECO:0000259" key="5">
    <source>
        <dbReference type="PROSITE" id="PS51891"/>
    </source>
</evidence>
<feature type="domain" description="CENP-V/GFA" evidence="5">
    <location>
        <begin position="8"/>
        <end position="133"/>
    </location>
</feature>
<accession>A0AA39GKY2</accession>
<evidence type="ECO:0000256" key="1">
    <source>
        <dbReference type="ARBA" id="ARBA00005495"/>
    </source>
</evidence>
<dbReference type="PANTHER" id="PTHR33337">
    <property type="entry name" value="GFA DOMAIN-CONTAINING PROTEIN"/>
    <property type="match status" value="1"/>
</dbReference>
<evidence type="ECO:0000313" key="6">
    <source>
        <dbReference type="EMBL" id="KAK0387927.1"/>
    </source>
</evidence>
<dbReference type="PROSITE" id="PS51891">
    <property type="entry name" value="CENP_V_GFA"/>
    <property type="match status" value="1"/>
</dbReference>
<comment type="caution">
    <text evidence="6">The sequence shown here is derived from an EMBL/GenBank/DDBJ whole genome shotgun (WGS) entry which is preliminary data.</text>
</comment>
<proteinExistence type="inferred from homology"/>
<protein>
    <recommendedName>
        <fullName evidence="5">CENP-V/GFA domain-containing protein</fullName>
    </recommendedName>
</protein>
<dbReference type="GO" id="GO:0016846">
    <property type="term" value="F:carbon-sulfur lyase activity"/>
    <property type="evidence" value="ECO:0007669"/>
    <property type="project" value="InterPro"/>
</dbReference>
<keyword evidence="2" id="KW-0479">Metal-binding</keyword>
<evidence type="ECO:0000313" key="7">
    <source>
        <dbReference type="Proteomes" id="UP001175261"/>
    </source>
</evidence>
<sequence>MSARPSIIHGGCLCEAIRYEVNFPADFDFSKSCSTCQCTQCRKNTGSLVFRVQTVPLSSVTFTPPLEDTRASPLKKYYATPGIARAFCGDCGSFLFWRRESGDRVELLVGGFDEDDLHKYGEVLTTAKQHLYCEREIKGVTDHLKGVRYRIEPDVGVELMPDSVEPA</sequence>
<organism evidence="6 7">
    <name type="scientific">Sarocladium strictum</name>
    <name type="common">Black bundle disease fungus</name>
    <name type="synonym">Acremonium strictum</name>
    <dbReference type="NCBI Taxonomy" id="5046"/>
    <lineage>
        <taxon>Eukaryota</taxon>
        <taxon>Fungi</taxon>
        <taxon>Dikarya</taxon>
        <taxon>Ascomycota</taxon>
        <taxon>Pezizomycotina</taxon>
        <taxon>Sordariomycetes</taxon>
        <taxon>Hypocreomycetidae</taxon>
        <taxon>Hypocreales</taxon>
        <taxon>Sarocladiaceae</taxon>
        <taxon>Sarocladium</taxon>
    </lineage>
</organism>
<comment type="similarity">
    <text evidence="1">Belongs to the Gfa family.</text>
</comment>
<dbReference type="EMBL" id="JAPDFR010000003">
    <property type="protein sequence ID" value="KAK0387927.1"/>
    <property type="molecule type" value="Genomic_DNA"/>
</dbReference>
<dbReference type="InterPro" id="IPR011057">
    <property type="entry name" value="Mss4-like_sf"/>
</dbReference>
<dbReference type="SUPFAM" id="SSF51316">
    <property type="entry name" value="Mss4-like"/>
    <property type="match status" value="1"/>
</dbReference>
<evidence type="ECO:0000256" key="3">
    <source>
        <dbReference type="ARBA" id="ARBA00022833"/>
    </source>
</evidence>
<dbReference type="Proteomes" id="UP001175261">
    <property type="component" value="Unassembled WGS sequence"/>
</dbReference>
<dbReference type="Gene3D" id="3.90.1590.10">
    <property type="entry name" value="glutathione-dependent formaldehyde- activating enzyme (gfa)"/>
    <property type="match status" value="1"/>
</dbReference>
<keyword evidence="7" id="KW-1185">Reference proteome</keyword>
<dbReference type="GO" id="GO:0046872">
    <property type="term" value="F:metal ion binding"/>
    <property type="evidence" value="ECO:0007669"/>
    <property type="project" value="UniProtKB-KW"/>
</dbReference>
<dbReference type="AlphaFoldDB" id="A0AA39GKY2"/>
<keyword evidence="3" id="KW-0862">Zinc</keyword>
<evidence type="ECO:0000256" key="4">
    <source>
        <dbReference type="ARBA" id="ARBA00023239"/>
    </source>
</evidence>
<reference evidence="6" key="1">
    <citation type="submission" date="2022-10" db="EMBL/GenBank/DDBJ databases">
        <title>Determination and structural analysis of whole genome sequence of Sarocladium strictum F4-1.</title>
        <authorList>
            <person name="Hu L."/>
            <person name="Jiang Y."/>
        </authorList>
    </citation>
    <scope>NUCLEOTIDE SEQUENCE</scope>
    <source>
        <strain evidence="6">F4-1</strain>
    </source>
</reference>